<dbReference type="Proteomes" id="UP000029672">
    <property type="component" value="Chromosome"/>
</dbReference>
<dbReference type="AlphaFoldDB" id="A0A097ENF4"/>
<proteinExistence type="predicted"/>
<dbReference type="RefSeq" id="WP_040008532.1">
    <property type="nucleotide sequence ID" value="NZ_CP009574.1"/>
</dbReference>
<evidence type="ECO:0000313" key="2">
    <source>
        <dbReference type="Proteomes" id="UP000029672"/>
    </source>
</evidence>
<gene>
    <name evidence="1" type="ORF">LO80_03340</name>
</gene>
<organism evidence="1 2">
    <name type="scientific">Candidatus Francisella endociliophora</name>
    <dbReference type="NCBI Taxonomy" id="653937"/>
    <lineage>
        <taxon>Bacteria</taxon>
        <taxon>Pseudomonadati</taxon>
        <taxon>Pseudomonadota</taxon>
        <taxon>Gammaproteobacteria</taxon>
        <taxon>Thiotrichales</taxon>
        <taxon>Francisellaceae</taxon>
        <taxon>Francisella</taxon>
    </lineage>
</organism>
<dbReference type="EMBL" id="CP009574">
    <property type="protein sequence ID" value="AIT09097.1"/>
    <property type="molecule type" value="Genomic_DNA"/>
</dbReference>
<dbReference type="KEGG" id="frf:LO80_03340"/>
<accession>A0A097ENF4</accession>
<keyword evidence="2" id="KW-1185">Reference proteome</keyword>
<dbReference type="HOGENOM" id="CLU_2329629_0_0_6"/>
<protein>
    <submittedName>
        <fullName evidence="1">Uncharacterized protein</fullName>
    </submittedName>
</protein>
<evidence type="ECO:0000313" key="1">
    <source>
        <dbReference type="EMBL" id="AIT09097.1"/>
    </source>
</evidence>
<reference evidence="1 2" key="1">
    <citation type="submission" date="2014-10" db="EMBL/GenBank/DDBJ databases">
        <title>Whole genome sequence of Francisella endociliophora strain FSC1006, isolated from a laboratory culture of the marine ciliate Euplotes raikovi.</title>
        <authorList>
            <person name="Granberg M."/>
            <person name="Backman S."/>
            <person name="Lundmark E."/>
            <person name="Nilsson E."/>
            <person name="Karlsson E."/>
            <person name="Thelaus J."/>
            <person name="Ohrman C."/>
            <person name="Larkeryd A."/>
            <person name="Stenberg P."/>
        </authorList>
    </citation>
    <scope>NUCLEOTIDE SEQUENCE [LARGE SCALE GENOMIC DNA]</scope>
    <source>
        <strain evidence="1 2">FSC1006</strain>
    </source>
</reference>
<sequence length="98" mass="11701">MYSLEKCQEMLNVNKSKLYMLMDKACVKSYKVQKNENLQEYLDGQQISRIKKIKAAHDAIKRSLPNKWGEIHKVEQKHLNIEKYKNTAFCQFASRRFM</sequence>
<name>A0A097ENF4_9GAMM</name>